<dbReference type="Proteomes" id="UP001652623">
    <property type="component" value="Chromosome 2"/>
</dbReference>
<evidence type="ECO:0000313" key="1">
    <source>
        <dbReference type="Proteomes" id="UP001652623"/>
    </source>
</evidence>
<proteinExistence type="predicted"/>
<gene>
    <name evidence="2 3" type="primary">LOC125422525</name>
</gene>
<sequence length="133" mass="15184">MCAVECTLTYGNIYQIFCRFCGGDGTQTMVTVRKVIFSVVDSIYKWCVISDYLSTSSSTTTMYQRHSLQEEMEKELLIDFLVNCQCKFCGRHETPNNGTGRMVSHNLWTMFSVVDGRLYLALWDGDMVQKVVG</sequence>
<dbReference type="GeneID" id="125422525"/>
<dbReference type="RefSeq" id="XP_060671117.1">
    <property type="nucleotide sequence ID" value="XM_060815134.1"/>
</dbReference>
<organism evidence="1 3">
    <name type="scientific">Ziziphus jujuba</name>
    <name type="common">Chinese jujube</name>
    <name type="synonym">Ziziphus sativa</name>
    <dbReference type="NCBI Taxonomy" id="326968"/>
    <lineage>
        <taxon>Eukaryota</taxon>
        <taxon>Viridiplantae</taxon>
        <taxon>Streptophyta</taxon>
        <taxon>Embryophyta</taxon>
        <taxon>Tracheophyta</taxon>
        <taxon>Spermatophyta</taxon>
        <taxon>Magnoliopsida</taxon>
        <taxon>eudicotyledons</taxon>
        <taxon>Gunneridae</taxon>
        <taxon>Pentapetalae</taxon>
        <taxon>rosids</taxon>
        <taxon>fabids</taxon>
        <taxon>Rosales</taxon>
        <taxon>Rhamnaceae</taxon>
        <taxon>Paliureae</taxon>
        <taxon>Ziziphus</taxon>
    </lineage>
</organism>
<reference evidence="1 2" key="1">
    <citation type="submission" date="2025-05" db="UniProtKB">
        <authorList>
            <consortium name="RefSeq"/>
        </authorList>
    </citation>
    <scope>NUCLEOTIDE SEQUENCE [LARGE SCALE GENOMIC DNA]</scope>
    <source>
        <tissue evidence="2 3">Seedling</tissue>
    </source>
</reference>
<evidence type="ECO:0000313" key="3">
    <source>
        <dbReference type="RefSeq" id="XP_060671117.1"/>
    </source>
</evidence>
<name>A0ABM4A314_ZIZJJ</name>
<dbReference type="RefSeq" id="XP_060671116.1">
    <property type="nucleotide sequence ID" value="XM_060815133.1"/>
</dbReference>
<keyword evidence="1" id="KW-1185">Reference proteome</keyword>
<accession>A0ABM4A314</accession>
<evidence type="ECO:0000313" key="2">
    <source>
        <dbReference type="RefSeq" id="XP_060671116.1"/>
    </source>
</evidence>
<protein>
    <submittedName>
        <fullName evidence="2 3">Uncharacterized protein LOC125422525 isoform X1</fullName>
    </submittedName>
</protein>